<name>A0ACC3A6S2_9EURO</name>
<evidence type="ECO:0000313" key="2">
    <source>
        <dbReference type="Proteomes" id="UP001172386"/>
    </source>
</evidence>
<sequence length="482" mass="51668">MEADSYDSSQRLINPHATKPMFLDFRSSKAFILVVVTVAVFTDTFFYALIIPILPDLLEDRAGVLPQQAQQWISILLSAYALANLITSPIAGFISDRNRSRKPALLGGLVAMAASTTLFTFSRTPALLLIARALQGASAAVIRVSGLALISDTFGAGQSGAAMGWQSVGMFLGTFTGPSISGFLYDNFGHFAVFIAAYSVLGIDIVLRLVMIERKEAVRWDDEENMSEDNETTTLIPQAQELRLENGLIQPSHIILSSESTGDPDATGSTFLGASLPIIALLKDRRLLAALWATFSCAIIMTALEGVLPLYTMQLFSWTPTQTGLLIVALSVSIVIDPLLGSLADKYGSRWFSVLGFAAVTTVCSLATTIVHNCSNDKISIYVLLIFLGFAIGAIDTPNMVEISSLVNSAEEKRTLGPFRADQVMGQAYGALSVSYQLGSLVGPVWGGAVMTSQGWVVMCFSFAILAGVSAIVMLLFAGERK</sequence>
<gene>
    <name evidence="1" type="ORF">H2198_005181</name>
</gene>
<accession>A0ACC3A6S2</accession>
<dbReference type="EMBL" id="JAPDRQ010000083">
    <property type="protein sequence ID" value="KAJ9656125.1"/>
    <property type="molecule type" value="Genomic_DNA"/>
</dbReference>
<dbReference type="Proteomes" id="UP001172386">
    <property type="component" value="Unassembled WGS sequence"/>
</dbReference>
<comment type="caution">
    <text evidence="1">The sequence shown here is derived from an EMBL/GenBank/DDBJ whole genome shotgun (WGS) entry which is preliminary data.</text>
</comment>
<evidence type="ECO:0000313" key="1">
    <source>
        <dbReference type="EMBL" id="KAJ9656125.1"/>
    </source>
</evidence>
<protein>
    <submittedName>
        <fullName evidence="1">Uncharacterized protein</fullName>
    </submittedName>
</protein>
<organism evidence="1 2">
    <name type="scientific">Neophaeococcomyces mojaviensis</name>
    <dbReference type="NCBI Taxonomy" id="3383035"/>
    <lineage>
        <taxon>Eukaryota</taxon>
        <taxon>Fungi</taxon>
        <taxon>Dikarya</taxon>
        <taxon>Ascomycota</taxon>
        <taxon>Pezizomycotina</taxon>
        <taxon>Eurotiomycetes</taxon>
        <taxon>Chaetothyriomycetidae</taxon>
        <taxon>Chaetothyriales</taxon>
        <taxon>Chaetothyriales incertae sedis</taxon>
        <taxon>Neophaeococcomyces</taxon>
    </lineage>
</organism>
<keyword evidence="2" id="KW-1185">Reference proteome</keyword>
<proteinExistence type="predicted"/>
<reference evidence="1" key="1">
    <citation type="submission" date="2022-10" db="EMBL/GenBank/DDBJ databases">
        <title>Culturing micro-colonial fungi from biological soil crusts in the Mojave desert and describing Neophaeococcomyces mojavensis, and introducing the new genera and species Taxawa tesnikishii.</title>
        <authorList>
            <person name="Kurbessoian T."/>
            <person name="Stajich J.E."/>
        </authorList>
    </citation>
    <scope>NUCLEOTIDE SEQUENCE</scope>
    <source>
        <strain evidence="1">JES_112</strain>
    </source>
</reference>